<dbReference type="AlphaFoldDB" id="A0A6I6JUM5"/>
<gene>
    <name evidence="2" type="ORF">GM418_09390</name>
</gene>
<name>A0A6I6JUM5_9BACT</name>
<dbReference type="RefSeq" id="WP_158865414.1">
    <property type="nucleotide sequence ID" value="NZ_CP046401.1"/>
</dbReference>
<sequence length="444" mass="52472">MILFYSEEINPRIDYIARLIFTQILGNEVVFTSNSSSFQKSDKPKINYSYEKFDDEFYIKPHRLLYCKAMINPDFKSVWYEGEKYFFESSKDSDLPFDPLAASFYLVTRHEEYLEKERGKYNRYPAERSVLSKYELLKKPVVNIWARLLANKLSEKYPKLVFKKTKFQFYSTIDIDNAWAFLHKGLWRSTGAIAKSVFKGKVGEAKRRFSVWSGGSPDPYDTYEYLDSVFKGNEDKIRFFFLLGDYARHDKNLPYRNKHLRNLVKQTNKKYAVGIHPSFSSSKKKGKKKLTKEIQRLEQLTGEKVEKSRQHFLRLKMPATYKRLLKNGILEDYTMGYSSHSGFRAGICTPYFFYDLKKERETKLRIVPFQVMDVTLRDYMQLSPEKAKQEILDLMQEVKNVGGTFVSIWHNETVNDLEGWKGYREVFEEMNRTGFKWANEESAT</sequence>
<feature type="domain" description="DUF7033" evidence="1">
    <location>
        <begin position="95"/>
        <end position="183"/>
    </location>
</feature>
<evidence type="ECO:0000259" key="1">
    <source>
        <dbReference type="Pfam" id="PF23019"/>
    </source>
</evidence>
<evidence type="ECO:0000313" key="2">
    <source>
        <dbReference type="EMBL" id="QGY43862.1"/>
    </source>
</evidence>
<dbReference type="KEGG" id="mcos:GM418_09390"/>
<dbReference type="Proteomes" id="UP000428260">
    <property type="component" value="Chromosome"/>
</dbReference>
<dbReference type="EMBL" id="CP046401">
    <property type="protein sequence ID" value="QGY43862.1"/>
    <property type="molecule type" value="Genomic_DNA"/>
</dbReference>
<dbReference type="Gene3D" id="3.20.20.370">
    <property type="entry name" value="Glycoside hydrolase/deacetylase"/>
    <property type="match status" value="1"/>
</dbReference>
<dbReference type="InterPro" id="IPR054297">
    <property type="entry name" value="DUF7033"/>
</dbReference>
<keyword evidence="3" id="KW-1185">Reference proteome</keyword>
<organism evidence="2 3">
    <name type="scientific">Maribellus comscasis</name>
    <dbReference type="NCBI Taxonomy" id="2681766"/>
    <lineage>
        <taxon>Bacteria</taxon>
        <taxon>Pseudomonadati</taxon>
        <taxon>Bacteroidota</taxon>
        <taxon>Bacteroidia</taxon>
        <taxon>Marinilabiliales</taxon>
        <taxon>Prolixibacteraceae</taxon>
        <taxon>Maribellus</taxon>
    </lineage>
</organism>
<reference evidence="2 3" key="1">
    <citation type="submission" date="2019-11" db="EMBL/GenBank/DDBJ databases">
        <authorList>
            <person name="Zheng R.K."/>
            <person name="Sun C.M."/>
        </authorList>
    </citation>
    <scope>NUCLEOTIDE SEQUENCE [LARGE SCALE GENOMIC DNA]</scope>
    <source>
        <strain evidence="2 3">WC007</strain>
    </source>
</reference>
<protein>
    <recommendedName>
        <fullName evidence="1">DUF7033 domain-containing protein</fullName>
    </recommendedName>
</protein>
<proteinExistence type="predicted"/>
<dbReference type="Pfam" id="PF23019">
    <property type="entry name" value="DUF7033"/>
    <property type="match status" value="1"/>
</dbReference>
<accession>A0A6I6JUM5</accession>
<dbReference type="CDD" id="cd10931">
    <property type="entry name" value="CE4_u7"/>
    <property type="match status" value="1"/>
</dbReference>
<evidence type="ECO:0000313" key="3">
    <source>
        <dbReference type="Proteomes" id="UP000428260"/>
    </source>
</evidence>